<gene>
    <name evidence="2" type="ORF">H7C18_04290</name>
</gene>
<dbReference type="EMBL" id="JACJVO010000005">
    <property type="protein sequence ID" value="MBB6730109.1"/>
    <property type="molecule type" value="Genomic_DNA"/>
</dbReference>
<accession>A0A7X0SJS6</accession>
<dbReference type="PROSITE" id="PS51257">
    <property type="entry name" value="PROKAR_LIPOPROTEIN"/>
    <property type="match status" value="1"/>
</dbReference>
<dbReference type="RefSeq" id="WP_185127778.1">
    <property type="nucleotide sequence ID" value="NZ_JACJVO010000005.1"/>
</dbReference>
<evidence type="ECO:0000256" key="1">
    <source>
        <dbReference type="SAM" id="MobiDB-lite"/>
    </source>
</evidence>
<evidence type="ECO:0008006" key="4">
    <source>
        <dbReference type="Google" id="ProtNLM"/>
    </source>
</evidence>
<protein>
    <recommendedName>
        <fullName evidence="4">Sporulation protein</fullName>
    </recommendedName>
</protein>
<dbReference type="AlphaFoldDB" id="A0A7X0SJS6"/>
<keyword evidence="3" id="KW-1185">Reference proteome</keyword>
<feature type="region of interest" description="Disordered" evidence="1">
    <location>
        <begin position="112"/>
        <end position="144"/>
    </location>
</feature>
<evidence type="ECO:0000313" key="2">
    <source>
        <dbReference type="EMBL" id="MBB6730109.1"/>
    </source>
</evidence>
<proteinExistence type="predicted"/>
<organism evidence="2 3">
    <name type="scientific">Cohnella zeiphila</name>
    <dbReference type="NCBI Taxonomy" id="2761120"/>
    <lineage>
        <taxon>Bacteria</taxon>
        <taxon>Bacillati</taxon>
        <taxon>Bacillota</taxon>
        <taxon>Bacilli</taxon>
        <taxon>Bacillales</taxon>
        <taxon>Paenibacillaceae</taxon>
        <taxon>Cohnella</taxon>
    </lineage>
</organism>
<dbReference type="Proteomes" id="UP000564644">
    <property type="component" value="Unassembled WGS sequence"/>
</dbReference>
<sequence>MAVRQILPARRLVALACGIALVCGLTGCNYTSYYQKSAHDYSSRTKNDPKMMRVRSYGSTTGNPKQHENRYFEYSSKLSYDVKALPGVNAAIVMLTDKNAYVAILTDWSATGTKSHGGASTREQDNTGTTEGVYNVDTGGRTPVDRQLVTPYNSYFTHKDVSDLSSELRQVIGDTVRKGNPRIQEVHISANKEYVNQMVEFAKASWGGRDLQPLVPEFNKLVNYTFGQGNEIPLPLNDTPYK</sequence>
<reference evidence="2 3" key="1">
    <citation type="submission" date="2020-08" db="EMBL/GenBank/DDBJ databases">
        <title>Cohnella phylogeny.</title>
        <authorList>
            <person name="Dunlap C."/>
        </authorList>
    </citation>
    <scope>NUCLEOTIDE SEQUENCE [LARGE SCALE GENOMIC DNA]</scope>
    <source>
        <strain evidence="2 3">CBP 2801</strain>
    </source>
</reference>
<comment type="caution">
    <text evidence="2">The sequence shown here is derived from an EMBL/GenBank/DDBJ whole genome shotgun (WGS) entry which is preliminary data.</text>
</comment>
<name>A0A7X0SJS6_9BACL</name>
<evidence type="ECO:0000313" key="3">
    <source>
        <dbReference type="Proteomes" id="UP000564644"/>
    </source>
</evidence>